<proteinExistence type="predicted"/>
<dbReference type="Proteomes" id="UP001499895">
    <property type="component" value="Unassembled WGS sequence"/>
</dbReference>
<comment type="caution">
    <text evidence="1">The sequence shown here is derived from an EMBL/GenBank/DDBJ whole genome shotgun (WGS) entry which is preliminary data.</text>
</comment>
<reference evidence="1 2" key="1">
    <citation type="journal article" date="2019" name="Int. J. Syst. Evol. Microbiol.">
        <title>The Global Catalogue of Microorganisms (GCM) 10K type strain sequencing project: providing services to taxonomists for standard genome sequencing and annotation.</title>
        <authorList>
            <consortium name="The Broad Institute Genomics Platform"/>
            <consortium name="The Broad Institute Genome Sequencing Center for Infectious Disease"/>
            <person name="Wu L."/>
            <person name="Ma J."/>
        </authorList>
    </citation>
    <scope>NUCLEOTIDE SEQUENCE [LARGE SCALE GENOMIC DNA]</scope>
    <source>
        <strain evidence="1 2">JCM 10649</strain>
    </source>
</reference>
<dbReference type="EMBL" id="BAAAHB010000077">
    <property type="protein sequence ID" value="GAA0483019.1"/>
    <property type="molecule type" value="Genomic_DNA"/>
</dbReference>
<keyword evidence="2" id="KW-1185">Reference proteome</keyword>
<organism evidence="1 2">
    <name type="scientific">Streptomyces stramineus</name>
    <dbReference type="NCBI Taxonomy" id="173861"/>
    <lineage>
        <taxon>Bacteria</taxon>
        <taxon>Bacillati</taxon>
        <taxon>Actinomycetota</taxon>
        <taxon>Actinomycetes</taxon>
        <taxon>Kitasatosporales</taxon>
        <taxon>Streptomycetaceae</taxon>
        <taxon>Streptomyces</taxon>
    </lineage>
</organism>
<gene>
    <name evidence="1" type="ORF">GCM10009544_51120</name>
</gene>
<name>A0ABN1AST4_9ACTN</name>
<evidence type="ECO:0000313" key="1">
    <source>
        <dbReference type="EMBL" id="GAA0483019.1"/>
    </source>
</evidence>
<accession>A0ABN1AST4</accession>
<evidence type="ECO:0000313" key="2">
    <source>
        <dbReference type="Proteomes" id="UP001499895"/>
    </source>
</evidence>
<sequence length="81" mass="8748">MAVVVEDGEQLAVPPREREGLTSALSHLLRGEVGAILTAWRSMISPSVDECREILREIEESGGFVYTKLLAAPEEKNGAAP</sequence>
<protein>
    <submittedName>
        <fullName evidence="1">Uncharacterized protein</fullName>
    </submittedName>
</protein>